<dbReference type="OrthoDB" id="1470350at2759"/>
<dbReference type="PANTHER" id="PTHR24305:SF223">
    <property type="entry name" value="CYTOCHROME P450-DIT2"/>
    <property type="match status" value="1"/>
</dbReference>
<name>A0A8H6YSS2_9AGAR</name>
<keyword evidence="4" id="KW-1185">Reference proteome</keyword>
<dbReference type="Gene3D" id="1.10.630.10">
    <property type="entry name" value="Cytochrome P450"/>
    <property type="match status" value="1"/>
</dbReference>
<dbReference type="InterPro" id="IPR050121">
    <property type="entry name" value="Cytochrome_P450_monoxygenase"/>
</dbReference>
<dbReference type="SUPFAM" id="SSF48264">
    <property type="entry name" value="Cytochrome P450"/>
    <property type="match status" value="1"/>
</dbReference>
<dbReference type="GO" id="GO:0005506">
    <property type="term" value="F:iron ion binding"/>
    <property type="evidence" value="ECO:0007669"/>
    <property type="project" value="InterPro"/>
</dbReference>
<accession>A0A8H6YSS2</accession>
<feature type="binding site" description="axial binding residue" evidence="2">
    <location>
        <position position="419"/>
    </location>
    <ligand>
        <name>heme</name>
        <dbReference type="ChEBI" id="CHEBI:30413"/>
    </ligand>
    <ligandPart>
        <name>Fe</name>
        <dbReference type="ChEBI" id="CHEBI:18248"/>
    </ligandPart>
</feature>
<reference evidence="3" key="1">
    <citation type="submission" date="2020-05" db="EMBL/GenBank/DDBJ databases">
        <title>Mycena genomes resolve the evolution of fungal bioluminescence.</title>
        <authorList>
            <person name="Tsai I.J."/>
        </authorList>
    </citation>
    <scope>NUCLEOTIDE SEQUENCE</scope>
    <source>
        <strain evidence="3">160909Yilan</strain>
    </source>
</reference>
<comment type="caution">
    <text evidence="3">The sequence shown here is derived from an EMBL/GenBank/DDBJ whole genome shotgun (WGS) entry which is preliminary data.</text>
</comment>
<keyword evidence="2" id="KW-0479">Metal-binding</keyword>
<dbReference type="InterPro" id="IPR002401">
    <property type="entry name" value="Cyt_P450_E_grp-I"/>
</dbReference>
<comment type="pathway">
    <text evidence="1">Secondary metabolite biosynthesis.</text>
</comment>
<dbReference type="AlphaFoldDB" id="A0A8H6YSS2"/>
<protein>
    <submittedName>
        <fullName evidence="3">Cytochrome P450</fullName>
    </submittedName>
</protein>
<dbReference type="GO" id="GO:0016705">
    <property type="term" value="F:oxidoreductase activity, acting on paired donors, with incorporation or reduction of molecular oxygen"/>
    <property type="evidence" value="ECO:0007669"/>
    <property type="project" value="InterPro"/>
</dbReference>
<dbReference type="GO" id="GO:0020037">
    <property type="term" value="F:heme binding"/>
    <property type="evidence" value="ECO:0007669"/>
    <property type="project" value="InterPro"/>
</dbReference>
<dbReference type="InterPro" id="IPR001128">
    <property type="entry name" value="Cyt_P450"/>
</dbReference>
<evidence type="ECO:0000313" key="4">
    <source>
        <dbReference type="Proteomes" id="UP000623467"/>
    </source>
</evidence>
<organism evidence="3 4">
    <name type="scientific">Mycena sanguinolenta</name>
    <dbReference type="NCBI Taxonomy" id="230812"/>
    <lineage>
        <taxon>Eukaryota</taxon>
        <taxon>Fungi</taxon>
        <taxon>Dikarya</taxon>
        <taxon>Basidiomycota</taxon>
        <taxon>Agaricomycotina</taxon>
        <taxon>Agaricomycetes</taxon>
        <taxon>Agaricomycetidae</taxon>
        <taxon>Agaricales</taxon>
        <taxon>Marasmiineae</taxon>
        <taxon>Mycenaceae</taxon>
        <taxon>Mycena</taxon>
    </lineage>
</organism>
<dbReference type="PANTHER" id="PTHR24305">
    <property type="entry name" value="CYTOCHROME P450"/>
    <property type="match status" value="1"/>
</dbReference>
<dbReference type="EMBL" id="JACAZH010000007">
    <property type="protein sequence ID" value="KAF7364207.1"/>
    <property type="molecule type" value="Genomic_DNA"/>
</dbReference>
<dbReference type="Pfam" id="PF00067">
    <property type="entry name" value="p450"/>
    <property type="match status" value="1"/>
</dbReference>
<sequence length="479" mass="54375">MSSTLNEFMPPVDLYTLWPWFLSVAAVLGVRWLFSVPRKLQHIPRVPVIPTLLSYARGEVEDVRIKKLLLPYANRGEPAILVYSLGRWMVHILDRKIAKDLSADIITYPKEVPPDGLLLWRFVGYENIILSDGETWKRHSRVVKTALNRNVPVGEFAALAKKLFSQMGEGGTTAIGHNFDAIADGNSPFVRQYNHVMESIASPPYLVAPMLEKIFPRVKTIKAIDDLVASFQTILAHKKENPGNDMLTYMMEDKEMTDVEYRDNIVVFFIAGHDTTAGAMSSLCYYMAKRPEVQKRAREEVRRAMSKNPTGEPTIAELGKMPYLQACICEFLRVNTPITYMVPRAAMKDAVLVGANGRKVLIPQGSSIIINITSIHYKEEYWPNAHEFNPERFMGISKGQETEYDTTQWLPFALGSRMCPARNFAMYEQRVLASMLLNEWEWTISSDSPHMDGIENGFSPFALSLPKDLYLNFTPLARK</sequence>
<evidence type="ECO:0000256" key="1">
    <source>
        <dbReference type="ARBA" id="ARBA00005179"/>
    </source>
</evidence>
<keyword evidence="2" id="KW-0349">Heme</keyword>
<dbReference type="PRINTS" id="PR00463">
    <property type="entry name" value="EP450I"/>
</dbReference>
<dbReference type="GO" id="GO:0004497">
    <property type="term" value="F:monooxygenase activity"/>
    <property type="evidence" value="ECO:0007669"/>
    <property type="project" value="InterPro"/>
</dbReference>
<comment type="cofactor">
    <cofactor evidence="2">
        <name>heme</name>
        <dbReference type="ChEBI" id="CHEBI:30413"/>
    </cofactor>
</comment>
<dbReference type="InterPro" id="IPR036396">
    <property type="entry name" value="Cyt_P450_sf"/>
</dbReference>
<keyword evidence="2" id="KW-0408">Iron</keyword>
<proteinExistence type="predicted"/>
<gene>
    <name evidence="3" type="ORF">MSAN_01080100</name>
</gene>
<evidence type="ECO:0000313" key="3">
    <source>
        <dbReference type="EMBL" id="KAF7364207.1"/>
    </source>
</evidence>
<evidence type="ECO:0000256" key="2">
    <source>
        <dbReference type="PIRSR" id="PIRSR602401-1"/>
    </source>
</evidence>
<dbReference type="Proteomes" id="UP000623467">
    <property type="component" value="Unassembled WGS sequence"/>
</dbReference>